<dbReference type="GO" id="GO:0046487">
    <property type="term" value="P:glyoxylate metabolic process"/>
    <property type="evidence" value="ECO:0007669"/>
    <property type="project" value="TreeGrafter"/>
</dbReference>
<evidence type="ECO:0000313" key="5">
    <source>
        <dbReference type="EMBL" id="MTD56083.1"/>
    </source>
</evidence>
<feature type="active site" description="Proton donor/acceptor" evidence="3">
    <location>
        <position position="143"/>
    </location>
</feature>
<dbReference type="EMBL" id="WMBA01000029">
    <property type="protein sequence ID" value="MTD56083.1"/>
    <property type="molecule type" value="Genomic_DNA"/>
</dbReference>
<dbReference type="InterPro" id="IPR013022">
    <property type="entry name" value="Xyl_isomerase-like_TIM-brl"/>
</dbReference>
<feature type="domain" description="Xylose isomerase-like TIM barrel" evidence="4">
    <location>
        <begin position="21"/>
        <end position="254"/>
    </location>
</feature>
<evidence type="ECO:0000259" key="4">
    <source>
        <dbReference type="Pfam" id="PF01261"/>
    </source>
</evidence>
<dbReference type="AlphaFoldDB" id="A0A6N7Z2U4"/>
<dbReference type="PIRSF" id="PIRSF006241">
    <property type="entry name" value="HyI"/>
    <property type="match status" value="1"/>
</dbReference>
<dbReference type="PANTHER" id="PTHR43489:SF6">
    <property type="entry name" value="HYDROXYPYRUVATE ISOMERASE-RELATED"/>
    <property type="match status" value="1"/>
</dbReference>
<reference evidence="5 6" key="1">
    <citation type="submission" date="2019-11" db="EMBL/GenBank/DDBJ databases">
        <title>Draft genome of Amycolatopsis RM579.</title>
        <authorList>
            <person name="Duangmal K."/>
            <person name="Mingma R."/>
        </authorList>
    </citation>
    <scope>NUCLEOTIDE SEQUENCE [LARGE SCALE GENOMIC DNA]</scope>
    <source>
        <strain evidence="5 6">RM579</strain>
    </source>
</reference>
<evidence type="ECO:0000256" key="1">
    <source>
        <dbReference type="ARBA" id="ARBA00023235"/>
    </source>
</evidence>
<dbReference type="Gene3D" id="3.20.20.150">
    <property type="entry name" value="Divalent-metal-dependent TIM barrel enzymes"/>
    <property type="match status" value="1"/>
</dbReference>
<dbReference type="InterPro" id="IPR050417">
    <property type="entry name" value="Sugar_Epim/Isomerase"/>
</dbReference>
<evidence type="ECO:0000256" key="3">
    <source>
        <dbReference type="PIRSR" id="PIRSR006241-50"/>
    </source>
</evidence>
<comment type="caution">
    <text evidence="5">The sequence shown here is derived from an EMBL/GenBank/DDBJ whole genome shotgun (WGS) entry which is preliminary data.</text>
</comment>
<protein>
    <submittedName>
        <fullName evidence="5">TIM barrel protein</fullName>
    </submittedName>
</protein>
<dbReference type="InterPro" id="IPR026040">
    <property type="entry name" value="HyI-like"/>
</dbReference>
<sequence length="260" mass="28228">MTRLAANISWMFTEMPFEQRFTAAASAGFEYVEWNYAFDFTKERLRNLLEANSLALTLINVSGGDMSSGELGLAALPGRQADAAAAFAQALDYATALDARLVHFLAGKPPPGMESEAADAVFLENLCQSADIAASAGVTLTLEPLNPRDRAGYHLMSATHATRLIRSSQRSNIKLQLDVYHQQMHGGNVLQTIEENFEYLAHVQLAGVPGRHEPDTGELNHTAILSKLDELGYTGVVGCEYAPIGRTSAGLNWAQPYLNI</sequence>
<proteinExistence type="inferred from homology"/>
<keyword evidence="1 2" id="KW-0413">Isomerase</keyword>
<dbReference type="SUPFAM" id="SSF51658">
    <property type="entry name" value="Xylose isomerase-like"/>
    <property type="match status" value="1"/>
</dbReference>
<dbReference type="FunFam" id="3.20.20.150:FF:000007">
    <property type="entry name" value="Hydroxypyruvate isomerase"/>
    <property type="match status" value="1"/>
</dbReference>
<gene>
    <name evidence="5" type="ORF">GKO32_19175</name>
</gene>
<dbReference type="InterPro" id="IPR036237">
    <property type="entry name" value="Xyl_isomerase-like_sf"/>
</dbReference>
<feature type="active site" description="Proton donor/acceptor" evidence="3">
    <location>
        <position position="240"/>
    </location>
</feature>
<dbReference type="OrthoDB" id="9786584at2"/>
<comment type="similarity">
    <text evidence="2">Belongs to the hyi family.</text>
</comment>
<evidence type="ECO:0000313" key="6">
    <source>
        <dbReference type="Proteomes" id="UP000440096"/>
    </source>
</evidence>
<dbReference type="GO" id="GO:0008903">
    <property type="term" value="F:hydroxypyruvate isomerase activity"/>
    <property type="evidence" value="ECO:0007669"/>
    <property type="project" value="TreeGrafter"/>
</dbReference>
<name>A0A6N7Z2U4_9PSEU</name>
<keyword evidence="6" id="KW-1185">Reference proteome</keyword>
<dbReference type="Pfam" id="PF01261">
    <property type="entry name" value="AP_endonuc_2"/>
    <property type="match status" value="1"/>
</dbReference>
<organism evidence="5 6">
    <name type="scientific">Amycolatopsis pithecellobii</name>
    <dbReference type="NCBI Taxonomy" id="664692"/>
    <lineage>
        <taxon>Bacteria</taxon>
        <taxon>Bacillati</taxon>
        <taxon>Actinomycetota</taxon>
        <taxon>Actinomycetes</taxon>
        <taxon>Pseudonocardiales</taxon>
        <taxon>Pseudonocardiaceae</taxon>
        <taxon>Amycolatopsis</taxon>
    </lineage>
</organism>
<dbReference type="Proteomes" id="UP000440096">
    <property type="component" value="Unassembled WGS sequence"/>
</dbReference>
<accession>A0A6N7Z2U4</accession>
<evidence type="ECO:0000256" key="2">
    <source>
        <dbReference type="PIRNR" id="PIRNR006241"/>
    </source>
</evidence>
<dbReference type="PANTHER" id="PTHR43489">
    <property type="entry name" value="ISOMERASE"/>
    <property type="match status" value="1"/>
</dbReference>